<dbReference type="EMBL" id="JAUSVB010000001">
    <property type="protein sequence ID" value="MDQ0371959.1"/>
    <property type="molecule type" value="Genomic_DNA"/>
</dbReference>
<dbReference type="InterPro" id="IPR004518">
    <property type="entry name" value="MazG-like_dom"/>
</dbReference>
<dbReference type="CDD" id="cd11528">
    <property type="entry name" value="NTP-PPase_MazG_Nterm"/>
    <property type="match status" value="1"/>
</dbReference>
<dbReference type="PANTHER" id="PTHR30522">
    <property type="entry name" value="NUCLEOSIDE TRIPHOSPHATE PYROPHOSPHOHYDROLASE"/>
    <property type="match status" value="1"/>
</dbReference>
<dbReference type="SUPFAM" id="SSF101386">
    <property type="entry name" value="all-alpha NTP pyrophosphatases"/>
    <property type="match status" value="1"/>
</dbReference>
<dbReference type="GO" id="GO:0036220">
    <property type="term" value="F:ITP diphosphatase activity"/>
    <property type="evidence" value="ECO:0007669"/>
    <property type="project" value="UniProtKB-EC"/>
</dbReference>
<dbReference type="Pfam" id="PF03819">
    <property type="entry name" value="MazG"/>
    <property type="match status" value="1"/>
</dbReference>
<accession>A0ABU0E9M5</accession>
<dbReference type="Gene3D" id="1.10.287.1080">
    <property type="entry name" value="MazG-like"/>
    <property type="match status" value="1"/>
</dbReference>
<keyword evidence="2" id="KW-0378">Hydrolase</keyword>
<sequence length="213" mass="22538">MTSSQPDSLRALVSVMDRLRSPGGCPWDAQQTHESLVPYALEEAHELAEAIETGDRSGLREELGDLLLQVVFHARIATEHPSDPFDVDDVADDLVAKLVRRHPHVFEDPGPAEAAGDVHVQWDRLKNAEKQRGSALDGVPLALGALARAQKIAGRAGRAGLATQVPTGDGLGERLLALVLEADAAGVDAEGALRRTAAAWEQGLRADEAAAGS</sequence>
<protein>
    <submittedName>
        <fullName evidence="2">XTP/dITP diphosphohydrolase</fullName>
        <ecNumber evidence="2">3.6.1.66</ecNumber>
    </submittedName>
</protein>
<dbReference type="PANTHER" id="PTHR30522:SF0">
    <property type="entry name" value="NUCLEOSIDE TRIPHOSPHATE PYROPHOSPHOHYDROLASE"/>
    <property type="match status" value="1"/>
</dbReference>
<dbReference type="InterPro" id="IPR011551">
    <property type="entry name" value="NTP_PyrPHydrolase_MazG"/>
</dbReference>
<organism evidence="2 3">
    <name type="scientific">Cellulomonas humilata</name>
    <dbReference type="NCBI Taxonomy" id="144055"/>
    <lineage>
        <taxon>Bacteria</taxon>
        <taxon>Bacillati</taxon>
        <taxon>Actinomycetota</taxon>
        <taxon>Actinomycetes</taxon>
        <taxon>Micrococcales</taxon>
        <taxon>Cellulomonadaceae</taxon>
        <taxon>Cellulomonas</taxon>
    </lineage>
</organism>
<evidence type="ECO:0000259" key="1">
    <source>
        <dbReference type="Pfam" id="PF03819"/>
    </source>
</evidence>
<dbReference type="NCBIfam" id="TIGR00444">
    <property type="entry name" value="mazG"/>
    <property type="match status" value="1"/>
</dbReference>
<keyword evidence="3" id="KW-1185">Reference proteome</keyword>
<gene>
    <name evidence="2" type="ORF">J2X26_000256</name>
</gene>
<reference evidence="2 3" key="1">
    <citation type="submission" date="2023-07" db="EMBL/GenBank/DDBJ databases">
        <title>Sorghum-associated microbial communities from plants grown in Nebraska, USA.</title>
        <authorList>
            <person name="Schachtman D."/>
        </authorList>
    </citation>
    <scope>NUCLEOTIDE SEQUENCE [LARGE SCALE GENOMIC DNA]</scope>
    <source>
        <strain evidence="2 3">BE332</strain>
    </source>
</reference>
<comment type="caution">
    <text evidence="2">The sequence shown here is derived from an EMBL/GenBank/DDBJ whole genome shotgun (WGS) entry which is preliminary data.</text>
</comment>
<name>A0ABU0E9M5_9CELL</name>
<dbReference type="RefSeq" id="WP_307489140.1">
    <property type="nucleotide sequence ID" value="NZ_JAUSVB010000001.1"/>
</dbReference>
<proteinExistence type="predicted"/>
<dbReference type="Proteomes" id="UP001239626">
    <property type="component" value="Unassembled WGS sequence"/>
</dbReference>
<feature type="domain" description="NTP pyrophosphohydrolase MazG-like" evidence="1">
    <location>
        <begin position="31"/>
        <end position="106"/>
    </location>
</feature>
<dbReference type="EC" id="3.6.1.66" evidence="2"/>
<evidence type="ECO:0000313" key="2">
    <source>
        <dbReference type="EMBL" id="MDQ0371959.1"/>
    </source>
</evidence>
<dbReference type="InterPro" id="IPR048015">
    <property type="entry name" value="NTP-PPase_MazG-like_N"/>
</dbReference>
<evidence type="ECO:0000313" key="3">
    <source>
        <dbReference type="Proteomes" id="UP001239626"/>
    </source>
</evidence>